<dbReference type="EMBL" id="JAWDJO010000334">
    <property type="protein sequence ID" value="KAL1887277.1"/>
    <property type="molecule type" value="Genomic_DNA"/>
</dbReference>
<dbReference type="SUPFAM" id="SSF47095">
    <property type="entry name" value="HMG-box"/>
    <property type="match status" value="1"/>
</dbReference>
<evidence type="ECO:0000259" key="4">
    <source>
        <dbReference type="PROSITE" id="PS50118"/>
    </source>
</evidence>
<protein>
    <submittedName>
        <fullName evidence="5">Transcription factor SOX-17</fullName>
    </submittedName>
</protein>
<evidence type="ECO:0000256" key="2">
    <source>
        <dbReference type="ARBA" id="ARBA00023163"/>
    </source>
</evidence>
<evidence type="ECO:0000313" key="5">
    <source>
        <dbReference type="EMBL" id="KAL1887277.1"/>
    </source>
</evidence>
<feature type="DNA-binding region" description="HMG box" evidence="3">
    <location>
        <begin position="420"/>
        <end position="505"/>
    </location>
</feature>
<gene>
    <name evidence="5" type="primary">SOX17</name>
    <name evidence="5" type="ORF">Cpir12675_006610</name>
</gene>
<dbReference type="PROSITE" id="PS50118">
    <property type="entry name" value="HMG_BOX_2"/>
    <property type="match status" value="1"/>
</dbReference>
<comment type="caution">
    <text evidence="5">The sequence shown here is derived from an EMBL/GenBank/DDBJ whole genome shotgun (WGS) entry which is preliminary data.</text>
</comment>
<keyword evidence="1 3" id="KW-0238">DNA-binding</keyword>
<feature type="domain" description="HMG box" evidence="4">
    <location>
        <begin position="420"/>
        <end position="505"/>
    </location>
</feature>
<keyword evidence="6" id="KW-1185">Reference proteome</keyword>
<dbReference type="PANTHER" id="PTHR10270">
    <property type="entry name" value="SOX TRANSCRIPTION FACTOR"/>
    <property type="match status" value="1"/>
</dbReference>
<dbReference type="InterPro" id="IPR050140">
    <property type="entry name" value="SRY-related_HMG-box_TF-like"/>
</dbReference>
<dbReference type="InterPro" id="IPR036910">
    <property type="entry name" value="HMG_box_dom_sf"/>
</dbReference>
<evidence type="ECO:0000256" key="1">
    <source>
        <dbReference type="ARBA" id="ARBA00023125"/>
    </source>
</evidence>
<dbReference type="CDD" id="cd01389">
    <property type="entry name" value="HMG-box_ROX1-like"/>
    <property type="match status" value="1"/>
</dbReference>
<evidence type="ECO:0000256" key="3">
    <source>
        <dbReference type="PROSITE-ProRule" id="PRU00267"/>
    </source>
</evidence>
<dbReference type="InterPro" id="IPR009071">
    <property type="entry name" value="HMG_box_dom"/>
</dbReference>
<sequence>MHPSFDVNSDAETSQGLEIVNHTDINYSQIGATSQPSPKTNNNVNPPHQFDMNGVSRSNANFERGSASQLDSNINAIISSAPRSNSHEVNAGPRFDLGIEMNTIPQPDVHINIDTNYIPQLVPFEINTVSHFDPNACVSAVFQPDPHADIDMTLVPQLNHFEMGIISPFDPQVGANTLPPFDPYSEITTVTPANLDANFAMDYVPQLNPIEMNNTSSFGPHTGLNGIFQPDPHANINMNYMPSLNHFEMSTIAQSGPIPGMATAAQFQPGIDMRTVSGSNLDVNSDKISNINSNASDSSEIAENQGAILRKIFKMAFQQFSSSSVKLAIIEANLVLSLKPKSKRFLLDSTSLTIGTPAHLVRDLQQPHRFLIGDKILFNTHQKSAVSISGCEDLLWVDIIPRSLTRPAPQAPKKKVEYRVPRPPNAYILYRKDRHREVKAMNPHMDNNDICKLSPAYHYQINADNLLARWLGERWRLETFVIRDHYQKTAADYKEMFMLTYPDYQYRPRKANQRKRRARRTVVSTP</sequence>
<dbReference type="Proteomes" id="UP001583280">
    <property type="component" value="Unassembled WGS sequence"/>
</dbReference>
<dbReference type="Gene3D" id="1.10.30.10">
    <property type="entry name" value="High mobility group box domain"/>
    <property type="match status" value="1"/>
</dbReference>
<evidence type="ECO:0000313" key="6">
    <source>
        <dbReference type="Proteomes" id="UP001583280"/>
    </source>
</evidence>
<reference evidence="5 6" key="1">
    <citation type="journal article" date="2024" name="IMA Fungus">
        <title>IMA Genome - F19 : A genome assembly and annotation guide to empower mycologists, including annotated draft genome sequences of Ceratocystis pirilliformis, Diaporthe australafricana, Fusarium ophioides, Paecilomyces lecythidis, and Sporothrix stenoceras.</title>
        <authorList>
            <person name="Aylward J."/>
            <person name="Wilson A.M."/>
            <person name="Visagie C.M."/>
            <person name="Spraker J."/>
            <person name="Barnes I."/>
            <person name="Buitendag C."/>
            <person name="Ceriani C."/>
            <person name="Del Mar Angel L."/>
            <person name="du Plessis D."/>
            <person name="Fuchs T."/>
            <person name="Gasser K."/>
            <person name="Kramer D."/>
            <person name="Li W."/>
            <person name="Munsamy K."/>
            <person name="Piso A."/>
            <person name="Price J.L."/>
            <person name="Sonnekus B."/>
            <person name="Thomas C."/>
            <person name="van der Nest A."/>
            <person name="van Dijk A."/>
            <person name="van Heerden A."/>
            <person name="van Vuuren N."/>
            <person name="Yilmaz N."/>
            <person name="Duong T.A."/>
            <person name="van der Merwe N.A."/>
            <person name="Wingfield M.J."/>
            <person name="Wingfield B.D."/>
        </authorList>
    </citation>
    <scope>NUCLEOTIDE SEQUENCE [LARGE SCALE GENOMIC DNA]</scope>
    <source>
        <strain evidence="5 6">CMW 12675</strain>
    </source>
</reference>
<accession>A0ABR3YHD6</accession>
<organism evidence="5 6">
    <name type="scientific">Ceratocystis pirilliformis</name>
    <dbReference type="NCBI Taxonomy" id="259994"/>
    <lineage>
        <taxon>Eukaryota</taxon>
        <taxon>Fungi</taxon>
        <taxon>Dikarya</taxon>
        <taxon>Ascomycota</taxon>
        <taxon>Pezizomycotina</taxon>
        <taxon>Sordariomycetes</taxon>
        <taxon>Hypocreomycetidae</taxon>
        <taxon>Microascales</taxon>
        <taxon>Ceratocystidaceae</taxon>
        <taxon>Ceratocystis</taxon>
    </lineage>
</organism>
<proteinExistence type="predicted"/>
<keyword evidence="3" id="KW-0539">Nucleus</keyword>
<dbReference type="SMART" id="SM00398">
    <property type="entry name" value="HMG"/>
    <property type="match status" value="1"/>
</dbReference>
<dbReference type="Pfam" id="PF00505">
    <property type="entry name" value="HMG_box"/>
    <property type="match status" value="1"/>
</dbReference>
<name>A0ABR3YHD6_9PEZI</name>
<keyword evidence="2" id="KW-0804">Transcription</keyword>
<dbReference type="PANTHER" id="PTHR10270:SF161">
    <property type="entry name" value="SEX-DETERMINING REGION Y PROTEIN"/>
    <property type="match status" value="1"/>
</dbReference>